<evidence type="ECO:0000256" key="3">
    <source>
        <dbReference type="PIRSR" id="PIRSR001434-2"/>
    </source>
</evidence>
<name>A0A450VAZ2_9GAMM</name>
<evidence type="ECO:0000313" key="5">
    <source>
        <dbReference type="EMBL" id="VFK01937.1"/>
    </source>
</evidence>
<comment type="similarity">
    <text evidence="4">Belongs to the trans-sulfuration enzymes family.</text>
</comment>
<dbReference type="GO" id="GO:0005737">
    <property type="term" value="C:cytoplasm"/>
    <property type="evidence" value="ECO:0007669"/>
    <property type="project" value="TreeGrafter"/>
</dbReference>
<dbReference type="Gene3D" id="3.90.1150.10">
    <property type="entry name" value="Aspartate Aminotransferase, domain 1"/>
    <property type="match status" value="1"/>
</dbReference>
<evidence type="ECO:0000256" key="4">
    <source>
        <dbReference type="RuleBase" id="RU362118"/>
    </source>
</evidence>
<dbReference type="GO" id="GO:0016846">
    <property type="term" value="F:carbon-sulfur lyase activity"/>
    <property type="evidence" value="ECO:0007669"/>
    <property type="project" value="TreeGrafter"/>
</dbReference>
<dbReference type="InterPro" id="IPR000277">
    <property type="entry name" value="Cys/Met-Metab_PyrdxlP-dep_enz"/>
</dbReference>
<protein>
    <submittedName>
        <fullName evidence="6">O-succinylhomoserine sulfhydrylase</fullName>
    </submittedName>
</protein>
<comment type="cofactor">
    <cofactor evidence="1 4">
        <name>pyridoxal 5'-phosphate</name>
        <dbReference type="ChEBI" id="CHEBI:597326"/>
    </cofactor>
</comment>
<organism evidence="6">
    <name type="scientific">Candidatus Kentrum eta</name>
    <dbReference type="NCBI Taxonomy" id="2126337"/>
    <lineage>
        <taxon>Bacteria</taxon>
        <taxon>Pseudomonadati</taxon>
        <taxon>Pseudomonadota</taxon>
        <taxon>Gammaproteobacteria</taxon>
        <taxon>Candidatus Kentrum</taxon>
    </lineage>
</organism>
<dbReference type="Pfam" id="PF01053">
    <property type="entry name" value="Cys_Met_Meta_PP"/>
    <property type="match status" value="1"/>
</dbReference>
<dbReference type="EMBL" id="CAADFJ010000251">
    <property type="protein sequence ID" value="VFK05245.1"/>
    <property type="molecule type" value="Genomic_DNA"/>
</dbReference>
<dbReference type="PIRSF" id="PIRSF001434">
    <property type="entry name" value="CGS"/>
    <property type="match status" value="1"/>
</dbReference>
<dbReference type="AlphaFoldDB" id="A0A450VAZ2"/>
<keyword evidence="2 3" id="KW-0663">Pyridoxal phosphate</keyword>
<dbReference type="GO" id="GO:0030170">
    <property type="term" value="F:pyridoxal phosphate binding"/>
    <property type="evidence" value="ECO:0007669"/>
    <property type="project" value="InterPro"/>
</dbReference>
<evidence type="ECO:0000313" key="6">
    <source>
        <dbReference type="EMBL" id="VFK01941.1"/>
    </source>
</evidence>
<dbReference type="GO" id="GO:0019346">
    <property type="term" value="P:transsulfuration"/>
    <property type="evidence" value="ECO:0007669"/>
    <property type="project" value="InterPro"/>
</dbReference>
<gene>
    <name evidence="6" type="ORF">BECKH772A_GA0070896_102473</name>
    <name evidence="5" type="ORF">BECKH772B_GA0070898_102523</name>
    <name evidence="7" type="ORF">BECKH772C_GA0070978_102513</name>
</gene>
<dbReference type="InterPro" id="IPR015422">
    <property type="entry name" value="PyrdxlP-dep_Trfase_small"/>
</dbReference>
<dbReference type="PANTHER" id="PTHR11808">
    <property type="entry name" value="TRANS-SULFURATION ENZYME FAMILY MEMBER"/>
    <property type="match status" value="1"/>
</dbReference>
<evidence type="ECO:0000313" key="7">
    <source>
        <dbReference type="EMBL" id="VFK05245.1"/>
    </source>
</evidence>
<dbReference type="EMBL" id="CAADFG010000247">
    <property type="protein sequence ID" value="VFK01941.1"/>
    <property type="molecule type" value="Genomic_DNA"/>
</dbReference>
<evidence type="ECO:0000256" key="1">
    <source>
        <dbReference type="ARBA" id="ARBA00001933"/>
    </source>
</evidence>
<proteinExistence type="inferred from homology"/>
<accession>A0A450VAZ2</accession>
<dbReference type="InterPro" id="IPR015421">
    <property type="entry name" value="PyrdxlP-dep_Trfase_major"/>
</dbReference>
<dbReference type="Gene3D" id="3.40.640.10">
    <property type="entry name" value="Type I PLP-dependent aspartate aminotransferase-like (Major domain)"/>
    <property type="match status" value="1"/>
</dbReference>
<feature type="modified residue" description="N6-(pyridoxal phosphate)lysine" evidence="3">
    <location>
        <position position="226"/>
    </location>
</feature>
<dbReference type="SUPFAM" id="SSF53383">
    <property type="entry name" value="PLP-dependent transferases"/>
    <property type="match status" value="1"/>
</dbReference>
<reference evidence="6" key="1">
    <citation type="submission" date="2019-02" db="EMBL/GenBank/DDBJ databases">
        <authorList>
            <person name="Gruber-Vodicka R. H."/>
            <person name="Seah K. B. B."/>
        </authorList>
    </citation>
    <scope>NUCLEOTIDE SEQUENCE</scope>
    <source>
        <strain evidence="7">BECK_SA2B12</strain>
        <strain evidence="6">BECK_SA2B15</strain>
        <strain evidence="5">BECK_SA2B20</strain>
    </source>
</reference>
<evidence type="ECO:0000256" key="2">
    <source>
        <dbReference type="ARBA" id="ARBA00022898"/>
    </source>
</evidence>
<dbReference type="PANTHER" id="PTHR11808:SF80">
    <property type="entry name" value="CYSTATHIONINE GAMMA-LYASE"/>
    <property type="match status" value="1"/>
</dbReference>
<dbReference type="InterPro" id="IPR015424">
    <property type="entry name" value="PyrdxlP-dep_Trfase"/>
</dbReference>
<sequence>MHNISNLLICNPPSSRILDVIVKEYKINVNDKQALSAVCGAILNLTNCWNEDEEDPIGHLERCFDGIISDPFYARHKSYEGEAFEESYAQLHCADYAIATSSGEAAISLIVSALTQAGDTILVSESIFGTTKNNFKLIQNNDGRKVIFTELHNINSWEDNIKRNKPKLIFLESPSNPLAELGDIKTIKTLSEKYNSILVVDSTFAPAPIYKPLKIGSDIVIESATKFIDGQMRVTGGVLATNNKYWFEDLFKVRNAKGYNQVSFNALLLSHNMKSLEERVLLQSKNALKIALELEKSQYLTEVMYLGLNNHPQHSLAKQDFERCNDKIKGFGSIIGFKTIGDFDSTKKFGNATMIPVRANLGAISTILTHPISSTHSRSRLTQEDILAAGVTPNLLRLSVGIEEPDDILERIQQGVGKFKQ</sequence>
<dbReference type="EMBL" id="CAADFI010000252">
    <property type="protein sequence ID" value="VFK01937.1"/>
    <property type="molecule type" value="Genomic_DNA"/>
</dbReference>